<dbReference type="RefSeq" id="WP_359783677.1">
    <property type="nucleotide sequence ID" value="NZ_JBEYRR010000017.1"/>
</dbReference>
<reference evidence="1 2" key="1">
    <citation type="submission" date="2024-06" db="EMBL/GenBank/DDBJ databases">
        <title>The Natural Products Discovery Center: Release of the First 8490 Sequenced Strains for Exploring Actinobacteria Biosynthetic Diversity.</title>
        <authorList>
            <person name="Kalkreuter E."/>
            <person name="Kautsar S.A."/>
            <person name="Yang D."/>
            <person name="Bader C.D."/>
            <person name="Teijaro C.N."/>
            <person name="Fluegel L."/>
            <person name="Davis C.M."/>
            <person name="Simpson J.R."/>
            <person name="Lauterbach L."/>
            <person name="Steele A.D."/>
            <person name="Gui C."/>
            <person name="Meng S."/>
            <person name="Li G."/>
            <person name="Viehrig K."/>
            <person name="Ye F."/>
            <person name="Su P."/>
            <person name="Kiefer A.F."/>
            <person name="Nichols A."/>
            <person name="Cepeda A.J."/>
            <person name="Yan W."/>
            <person name="Fan B."/>
            <person name="Jiang Y."/>
            <person name="Adhikari A."/>
            <person name="Zheng C.-J."/>
            <person name="Schuster L."/>
            <person name="Cowan T.M."/>
            <person name="Smanski M.J."/>
            <person name="Chevrette M.G."/>
            <person name="De Carvalho L.P.S."/>
            <person name="Shen B."/>
        </authorList>
    </citation>
    <scope>NUCLEOTIDE SEQUENCE [LARGE SCALE GENOMIC DNA]</scope>
    <source>
        <strain evidence="1 2">NPDC047833</strain>
    </source>
</reference>
<name>A0ABV3M7Z0_9ACTN</name>
<dbReference type="EMBL" id="JBEYRS010000030">
    <property type="protein sequence ID" value="MEW2367690.1"/>
    <property type="molecule type" value="Genomic_DNA"/>
</dbReference>
<sequence>MLSAPRGLLFWFVLIVLLFIIAIAPVQAAHALIDVLHGIGKFFAGLKAFLETLSES</sequence>
<evidence type="ECO:0000313" key="2">
    <source>
        <dbReference type="Proteomes" id="UP001553843"/>
    </source>
</evidence>
<dbReference type="Proteomes" id="UP001553843">
    <property type="component" value="Unassembled WGS sequence"/>
</dbReference>
<evidence type="ECO:0000313" key="1">
    <source>
        <dbReference type="EMBL" id="MEW2367690.1"/>
    </source>
</evidence>
<comment type="caution">
    <text evidence="1">The sequence shown here is derived from an EMBL/GenBank/DDBJ whole genome shotgun (WGS) entry which is preliminary data.</text>
</comment>
<gene>
    <name evidence="1" type="ORF">AB0887_37935</name>
</gene>
<proteinExistence type="predicted"/>
<protein>
    <submittedName>
        <fullName evidence="1">Uncharacterized protein</fullName>
    </submittedName>
</protein>
<keyword evidence="2" id="KW-1185">Reference proteome</keyword>
<organism evidence="1 2">
    <name type="scientific">Streptomyces huasconensis</name>
    <dbReference type="NCBI Taxonomy" id="1854574"/>
    <lineage>
        <taxon>Bacteria</taxon>
        <taxon>Bacillati</taxon>
        <taxon>Actinomycetota</taxon>
        <taxon>Actinomycetes</taxon>
        <taxon>Kitasatosporales</taxon>
        <taxon>Streptomycetaceae</taxon>
        <taxon>Streptomyces</taxon>
    </lineage>
</organism>
<accession>A0ABV3M7Z0</accession>